<protein>
    <submittedName>
        <fullName evidence="2">Uncharacterized protein</fullName>
    </submittedName>
</protein>
<keyword evidence="3" id="KW-1185">Reference proteome</keyword>
<comment type="caution">
    <text evidence="2">The sequence shown here is derived from an EMBL/GenBank/DDBJ whole genome shotgun (WGS) entry which is preliminary data.</text>
</comment>
<dbReference type="RefSeq" id="WP_302039828.1">
    <property type="nucleotide sequence ID" value="NZ_JAUKPO010000015.1"/>
</dbReference>
<organism evidence="2 3">
    <name type="scientific">Rhodocytophaga aerolata</name>
    <dbReference type="NCBI Taxonomy" id="455078"/>
    <lineage>
        <taxon>Bacteria</taxon>
        <taxon>Pseudomonadati</taxon>
        <taxon>Bacteroidota</taxon>
        <taxon>Cytophagia</taxon>
        <taxon>Cytophagales</taxon>
        <taxon>Rhodocytophagaceae</taxon>
        <taxon>Rhodocytophaga</taxon>
    </lineage>
</organism>
<gene>
    <name evidence="2" type="ORF">Q0590_22305</name>
</gene>
<sequence length="42" mass="4908">MNSVAQENKFDQSRKSTPEKVNRDIDQQIRENLQDFQGKLTA</sequence>
<proteinExistence type="predicted"/>
<feature type="compositionally biased region" description="Basic and acidic residues" evidence="1">
    <location>
        <begin position="8"/>
        <end position="27"/>
    </location>
</feature>
<name>A0ABT8RA94_9BACT</name>
<dbReference type="Proteomes" id="UP001168528">
    <property type="component" value="Unassembled WGS sequence"/>
</dbReference>
<evidence type="ECO:0000313" key="3">
    <source>
        <dbReference type="Proteomes" id="UP001168528"/>
    </source>
</evidence>
<accession>A0ABT8RA94</accession>
<feature type="region of interest" description="Disordered" evidence="1">
    <location>
        <begin position="1"/>
        <end position="27"/>
    </location>
</feature>
<evidence type="ECO:0000256" key="1">
    <source>
        <dbReference type="SAM" id="MobiDB-lite"/>
    </source>
</evidence>
<dbReference type="EMBL" id="JAUKPO010000015">
    <property type="protein sequence ID" value="MDO1449027.1"/>
    <property type="molecule type" value="Genomic_DNA"/>
</dbReference>
<reference evidence="2" key="1">
    <citation type="submission" date="2023-07" db="EMBL/GenBank/DDBJ databases">
        <title>The genome sequence of Rhodocytophaga aerolata KACC 12507.</title>
        <authorList>
            <person name="Zhang X."/>
        </authorList>
    </citation>
    <scope>NUCLEOTIDE SEQUENCE</scope>
    <source>
        <strain evidence="2">KACC 12507</strain>
    </source>
</reference>
<evidence type="ECO:0000313" key="2">
    <source>
        <dbReference type="EMBL" id="MDO1449027.1"/>
    </source>
</evidence>